<gene>
    <name evidence="1" type="ORF">HKBW3S03_01972</name>
</gene>
<sequence>MAADELEFGDVKKAIATGRIRRKFTRVPRGVRYEIVGRAVDGREIGIICRIKSTGKLLFITVYAL</sequence>
<reference evidence="1 2" key="1">
    <citation type="journal article" date="2020" name="Front. Microbiol.">
        <title>Single-cell genomics of novel Actinobacteria with the Wood-Ljungdahl pathway discovered in a serpentinizing system.</title>
        <authorList>
            <person name="Merino N."/>
            <person name="Kawai M."/>
            <person name="Boyd E.S."/>
            <person name="Colman D.R."/>
            <person name="McGlynn S.E."/>
            <person name="Nealson K.H."/>
            <person name="Kurokawa K."/>
            <person name="Hongoh Y."/>
        </authorList>
    </citation>
    <scope>NUCLEOTIDE SEQUENCE [LARGE SCALE GENOMIC DNA]</scope>
    <source>
        <strain evidence="1 2">S03</strain>
    </source>
</reference>
<dbReference type="AlphaFoldDB" id="A0A6V8NJH6"/>
<name>A0A6V8NJH6_9ACTN</name>
<evidence type="ECO:0008006" key="3">
    <source>
        <dbReference type="Google" id="ProtNLM"/>
    </source>
</evidence>
<dbReference type="Pfam" id="PF14076">
    <property type="entry name" value="DUF4258"/>
    <property type="match status" value="1"/>
</dbReference>
<protein>
    <recommendedName>
        <fullName evidence="3">DUF4258 domain-containing protein</fullName>
    </recommendedName>
</protein>
<proteinExistence type="predicted"/>
<evidence type="ECO:0000313" key="2">
    <source>
        <dbReference type="Proteomes" id="UP000574717"/>
    </source>
</evidence>
<evidence type="ECO:0000313" key="1">
    <source>
        <dbReference type="EMBL" id="GFP20469.1"/>
    </source>
</evidence>
<organism evidence="1 2">
    <name type="scientific">Candidatus Hakubella thermalkaliphila</name>
    <dbReference type="NCBI Taxonomy" id="2754717"/>
    <lineage>
        <taxon>Bacteria</taxon>
        <taxon>Bacillati</taxon>
        <taxon>Actinomycetota</taxon>
        <taxon>Actinomycetota incertae sedis</taxon>
        <taxon>Candidatus Hakubellales</taxon>
        <taxon>Candidatus Hakubellaceae</taxon>
        <taxon>Candidatus Hakubella</taxon>
    </lineage>
</organism>
<accession>A0A6V8NJH6</accession>
<dbReference type="Proteomes" id="UP000574717">
    <property type="component" value="Unassembled WGS sequence"/>
</dbReference>
<dbReference type="InterPro" id="IPR025354">
    <property type="entry name" value="DUF4258"/>
</dbReference>
<dbReference type="EMBL" id="BLRU01000451">
    <property type="protein sequence ID" value="GFP20469.1"/>
    <property type="molecule type" value="Genomic_DNA"/>
</dbReference>
<comment type="caution">
    <text evidence="1">The sequence shown here is derived from an EMBL/GenBank/DDBJ whole genome shotgun (WGS) entry which is preliminary data.</text>
</comment>